<dbReference type="Pfam" id="PF20587">
    <property type="entry name" value="DUF6789"/>
    <property type="match status" value="1"/>
</dbReference>
<keyword evidence="2" id="KW-0472">Membrane</keyword>
<feature type="transmembrane region" description="Helical" evidence="2">
    <location>
        <begin position="7"/>
        <end position="29"/>
    </location>
</feature>
<reference evidence="4" key="1">
    <citation type="journal article" date="2019" name="Int. J. Syst. Evol. Microbiol.">
        <title>The Global Catalogue of Microorganisms (GCM) 10K type strain sequencing project: providing services to taxonomists for standard genome sequencing and annotation.</title>
        <authorList>
            <consortium name="The Broad Institute Genomics Platform"/>
            <consortium name="The Broad Institute Genome Sequencing Center for Infectious Disease"/>
            <person name="Wu L."/>
            <person name="Ma J."/>
        </authorList>
    </citation>
    <scope>NUCLEOTIDE SEQUENCE [LARGE SCALE GENOMIC DNA]</scope>
    <source>
        <strain evidence="4">IBRC-M 10813</strain>
    </source>
</reference>
<dbReference type="InterPro" id="IPR046739">
    <property type="entry name" value="DUF6789"/>
</dbReference>
<feature type="transmembrane region" description="Helical" evidence="2">
    <location>
        <begin position="49"/>
        <end position="71"/>
    </location>
</feature>
<dbReference type="EMBL" id="JBHSAP010000004">
    <property type="protein sequence ID" value="MFC4075460.1"/>
    <property type="molecule type" value="Genomic_DNA"/>
</dbReference>
<keyword evidence="2" id="KW-1133">Transmembrane helix</keyword>
<keyword evidence="4" id="KW-1185">Reference proteome</keyword>
<evidence type="ECO:0000313" key="3">
    <source>
        <dbReference type="EMBL" id="MFC4075460.1"/>
    </source>
</evidence>
<comment type="caution">
    <text evidence="3">The sequence shown here is derived from an EMBL/GenBank/DDBJ whole genome shotgun (WGS) entry which is preliminary data.</text>
</comment>
<accession>A0ABV8JCD0</accession>
<feature type="transmembrane region" description="Helical" evidence="2">
    <location>
        <begin position="83"/>
        <end position="101"/>
    </location>
</feature>
<evidence type="ECO:0000313" key="4">
    <source>
        <dbReference type="Proteomes" id="UP001595843"/>
    </source>
</evidence>
<evidence type="ECO:0000256" key="2">
    <source>
        <dbReference type="SAM" id="Phobius"/>
    </source>
</evidence>
<protein>
    <submittedName>
        <fullName evidence="3">DUF6789 family protein</fullName>
    </submittedName>
</protein>
<keyword evidence="2" id="KW-0812">Transmembrane</keyword>
<proteinExistence type="predicted"/>
<sequence>MSRITSALKVGLIATVVMEVFLRITDLLFHHGVNFAWLNGTSLGLDPESFTTLLAGYGIFLFGGVAFAYLYERFIPRKNIWTGMAYAVIFAMGVVAGLIMMPITGLTHPLVQAGVIPDPGFFGLGFGVKAGVFNFLGHILYGVVLGAMTKPQQSEPTSPGEGTHENNQSGTP</sequence>
<gene>
    <name evidence="3" type="ORF">ACFOUO_01390</name>
</gene>
<dbReference type="RefSeq" id="WP_380701395.1">
    <property type="nucleotide sequence ID" value="NZ_JBHSAP010000004.1"/>
</dbReference>
<name>A0ABV8JCD0_9BACL</name>
<organism evidence="3 4">
    <name type="scientific">Salinithrix halophila</name>
    <dbReference type="NCBI Taxonomy" id="1485204"/>
    <lineage>
        <taxon>Bacteria</taxon>
        <taxon>Bacillati</taxon>
        <taxon>Bacillota</taxon>
        <taxon>Bacilli</taxon>
        <taxon>Bacillales</taxon>
        <taxon>Thermoactinomycetaceae</taxon>
        <taxon>Salinithrix</taxon>
    </lineage>
</organism>
<feature type="transmembrane region" description="Helical" evidence="2">
    <location>
        <begin position="121"/>
        <end position="144"/>
    </location>
</feature>
<dbReference type="Proteomes" id="UP001595843">
    <property type="component" value="Unassembled WGS sequence"/>
</dbReference>
<evidence type="ECO:0000256" key="1">
    <source>
        <dbReference type="SAM" id="MobiDB-lite"/>
    </source>
</evidence>
<feature type="region of interest" description="Disordered" evidence="1">
    <location>
        <begin position="151"/>
        <end position="172"/>
    </location>
</feature>